<evidence type="ECO:0000256" key="12">
    <source>
        <dbReference type="ARBA" id="ARBA00022842"/>
    </source>
</evidence>
<dbReference type="Pfam" id="PF08245">
    <property type="entry name" value="Mur_ligase_M"/>
    <property type="match status" value="1"/>
</dbReference>
<dbReference type="PANTHER" id="PTHR11136">
    <property type="entry name" value="FOLYLPOLYGLUTAMATE SYNTHASE-RELATED"/>
    <property type="match status" value="1"/>
</dbReference>
<dbReference type="InterPro" id="IPR036565">
    <property type="entry name" value="Mur-like_cat_sf"/>
</dbReference>
<evidence type="ECO:0000256" key="15">
    <source>
        <dbReference type="ARBA" id="ARBA00030592"/>
    </source>
</evidence>
<dbReference type="KEGG" id="dfl:DFE_1692"/>
<dbReference type="GO" id="GO:0008841">
    <property type="term" value="F:dihydrofolate synthase activity"/>
    <property type="evidence" value="ECO:0007669"/>
    <property type="project" value="UniProtKB-EC"/>
</dbReference>
<dbReference type="PANTHER" id="PTHR11136:SF0">
    <property type="entry name" value="DIHYDROFOLATE SYNTHETASE-RELATED"/>
    <property type="match status" value="1"/>
</dbReference>
<name>A0A2Z6AYY7_9BACT</name>
<dbReference type="Proteomes" id="UP000269883">
    <property type="component" value="Chromosome"/>
</dbReference>
<comment type="catalytic activity">
    <reaction evidence="19">
        <text>(6R)-5,10-methylenetetrahydrofolyl-(gamma-L-Glu)(n) + L-glutamate + ATP = (6R)-5,10-methylenetetrahydrofolyl-(gamma-L-Glu)(n+1) + ADP + phosphate + H(+)</text>
        <dbReference type="Rhea" id="RHEA:51912"/>
        <dbReference type="Rhea" id="RHEA-COMP:13257"/>
        <dbReference type="Rhea" id="RHEA-COMP:13258"/>
        <dbReference type="ChEBI" id="CHEBI:15378"/>
        <dbReference type="ChEBI" id="CHEBI:29985"/>
        <dbReference type="ChEBI" id="CHEBI:30616"/>
        <dbReference type="ChEBI" id="CHEBI:43474"/>
        <dbReference type="ChEBI" id="CHEBI:136572"/>
        <dbReference type="ChEBI" id="CHEBI:456216"/>
        <dbReference type="EC" id="6.3.2.17"/>
    </reaction>
</comment>
<dbReference type="Pfam" id="PF02875">
    <property type="entry name" value="Mur_ligase_C"/>
    <property type="match status" value="1"/>
</dbReference>
<comment type="function">
    <text evidence="1">Functions in two distinct reactions of the de novo folate biosynthetic pathway. Catalyzes the addition of a glutamate residue to dihydropteroate (7,8-dihydropteroate or H2Pte) to form dihydrofolate (7,8-dihydrofolate monoglutamate or H2Pte-Glu). Also catalyzes successive additions of L-glutamate to tetrahydrofolate or 10-formyltetrahydrofolate or 5,10-methylenetetrahydrofolate, leading to folylpolyglutamate derivatives.</text>
</comment>
<evidence type="ECO:0000313" key="23">
    <source>
        <dbReference type="EMBL" id="BBD08418.1"/>
    </source>
</evidence>
<keyword evidence="13" id="KW-0289">Folate biosynthesis</keyword>
<dbReference type="GO" id="GO:0046872">
    <property type="term" value="F:metal ion binding"/>
    <property type="evidence" value="ECO:0007669"/>
    <property type="project" value="UniProtKB-KW"/>
</dbReference>
<feature type="domain" description="Mur ligase central" evidence="22">
    <location>
        <begin position="38"/>
        <end position="173"/>
    </location>
</feature>
<keyword evidence="11" id="KW-0067">ATP-binding</keyword>
<dbReference type="InterPro" id="IPR004101">
    <property type="entry name" value="Mur_ligase_C"/>
</dbReference>
<comment type="pathway">
    <text evidence="3">Cofactor biosynthesis; tetrahydrofolylpolyglutamate biosynthesis.</text>
</comment>
<evidence type="ECO:0000256" key="3">
    <source>
        <dbReference type="ARBA" id="ARBA00005150"/>
    </source>
</evidence>
<comment type="catalytic activity">
    <reaction evidence="20">
        <text>7,8-dihydropteroate + L-glutamate + ATP = 7,8-dihydrofolate + ADP + phosphate + H(+)</text>
        <dbReference type="Rhea" id="RHEA:23584"/>
        <dbReference type="ChEBI" id="CHEBI:15378"/>
        <dbReference type="ChEBI" id="CHEBI:17839"/>
        <dbReference type="ChEBI" id="CHEBI:29985"/>
        <dbReference type="ChEBI" id="CHEBI:30616"/>
        <dbReference type="ChEBI" id="CHEBI:43474"/>
        <dbReference type="ChEBI" id="CHEBI:57451"/>
        <dbReference type="ChEBI" id="CHEBI:456216"/>
        <dbReference type="EC" id="6.3.2.12"/>
    </reaction>
</comment>
<evidence type="ECO:0000256" key="17">
    <source>
        <dbReference type="ARBA" id="ARBA00047493"/>
    </source>
</evidence>
<evidence type="ECO:0000256" key="13">
    <source>
        <dbReference type="ARBA" id="ARBA00022909"/>
    </source>
</evidence>
<comment type="similarity">
    <text evidence="4">Belongs to the folylpolyglutamate synthase family.</text>
</comment>
<dbReference type="GO" id="GO:0046654">
    <property type="term" value="P:tetrahydrofolate biosynthetic process"/>
    <property type="evidence" value="ECO:0007669"/>
    <property type="project" value="UniProtKB-UniPathway"/>
</dbReference>
<evidence type="ECO:0000256" key="16">
    <source>
        <dbReference type="ARBA" id="ARBA00032510"/>
    </source>
</evidence>
<dbReference type="GO" id="GO:0046656">
    <property type="term" value="P:folic acid biosynthetic process"/>
    <property type="evidence" value="ECO:0007669"/>
    <property type="project" value="UniProtKB-KW"/>
</dbReference>
<dbReference type="Gene3D" id="3.90.190.20">
    <property type="entry name" value="Mur ligase, C-terminal domain"/>
    <property type="match status" value="1"/>
</dbReference>
<organism evidence="23 24">
    <name type="scientific">Desulfovibrio ferrophilus</name>
    <dbReference type="NCBI Taxonomy" id="241368"/>
    <lineage>
        <taxon>Bacteria</taxon>
        <taxon>Pseudomonadati</taxon>
        <taxon>Thermodesulfobacteriota</taxon>
        <taxon>Desulfovibrionia</taxon>
        <taxon>Desulfovibrionales</taxon>
        <taxon>Desulfovibrionaceae</taxon>
        <taxon>Desulfovibrio</taxon>
    </lineage>
</organism>
<dbReference type="InterPro" id="IPR013221">
    <property type="entry name" value="Mur_ligase_cen"/>
</dbReference>
<evidence type="ECO:0000256" key="7">
    <source>
        <dbReference type="ARBA" id="ARBA00019357"/>
    </source>
</evidence>
<evidence type="ECO:0000256" key="18">
    <source>
        <dbReference type="ARBA" id="ARBA00047808"/>
    </source>
</evidence>
<evidence type="ECO:0000256" key="14">
    <source>
        <dbReference type="ARBA" id="ARBA00030048"/>
    </source>
</evidence>
<dbReference type="UniPathway" id="UPA00077">
    <property type="reaction ID" value="UER00157"/>
</dbReference>
<dbReference type="SUPFAM" id="SSF53244">
    <property type="entry name" value="MurD-like peptide ligases, peptide-binding domain"/>
    <property type="match status" value="1"/>
</dbReference>
<evidence type="ECO:0000256" key="8">
    <source>
        <dbReference type="ARBA" id="ARBA00022598"/>
    </source>
</evidence>
<keyword evidence="9" id="KW-0479">Metal-binding</keyword>
<evidence type="ECO:0000256" key="4">
    <source>
        <dbReference type="ARBA" id="ARBA00008276"/>
    </source>
</evidence>
<dbReference type="PIRSF" id="PIRSF001563">
    <property type="entry name" value="Folylpolyglu_synth"/>
    <property type="match status" value="1"/>
</dbReference>
<dbReference type="Gene3D" id="3.40.1190.10">
    <property type="entry name" value="Mur-like, catalytic domain"/>
    <property type="match status" value="1"/>
</dbReference>
<dbReference type="RefSeq" id="WP_126378492.1">
    <property type="nucleotide sequence ID" value="NZ_AP017378.1"/>
</dbReference>
<evidence type="ECO:0000256" key="10">
    <source>
        <dbReference type="ARBA" id="ARBA00022741"/>
    </source>
</evidence>
<evidence type="ECO:0000256" key="1">
    <source>
        <dbReference type="ARBA" id="ARBA00002714"/>
    </source>
</evidence>
<evidence type="ECO:0000256" key="2">
    <source>
        <dbReference type="ARBA" id="ARBA00004799"/>
    </source>
</evidence>
<keyword evidence="10" id="KW-0547">Nucleotide-binding</keyword>
<evidence type="ECO:0000256" key="11">
    <source>
        <dbReference type="ARBA" id="ARBA00022840"/>
    </source>
</evidence>
<evidence type="ECO:0000259" key="21">
    <source>
        <dbReference type="Pfam" id="PF02875"/>
    </source>
</evidence>
<feature type="domain" description="Mur ligase C-terminal" evidence="21">
    <location>
        <begin position="267"/>
        <end position="381"/>
    </location>
</feature>
<comment type="pathway">
    <text evidence="2">Cofactor biosynthesis; tetrahydrofolate biosynthesis; 7,8-dihydrofolate from 2-amino-4-hydroxy-6-hydroxymethyl-7,8-dihydropteridine diphosphate and 4-aminobenzoate: step 2/2.</text>
</comment>
<evidence type="ECO:0000256" key="19">
    <source>
        <dbReference type="ARBA" id="ARBA00049035"/>
    </source>
</evidence>
<evidence type="ECO:0000256" key="5">
    <source>
        <dbReference type="ARBA" id="ARBA00013023"/>
    </source>
</evidence>
<reference evidence="23 24" key="1">
    <citation type="journal article" date="2018" name="Sci. Adv.">
        <title>Multi-heme cytochromes provide a pathway for survival in energy-limited environments.</title>
        <authorList>
            <person name="Deng X."/>
            <person name="Dohmae N."/>
            <person name="Nealson K.H."/>
            <person name="Hashimoto K."/>
            <person name="Okamoto A."/>
        </authorList>
    </citation>
    <scope>NUCLEOTIDE SEQUENCE [LARGE SCALE GENOMIC DNA]</scope>
    <source>
        <strain evidence="23 24">IS5</strain>
    </source>
</reference>
<dbReference type="NCBIfam" id="TIGR01499">
    <property type="entry name" value="folC"/>
    <property type="match status" value="1"/>
</dbReference>
<comment type="catalytic activity">
    <reaction evidence="18">
        <text>10-formyltetrahydrofolyl-(gamma-L-Glu)(n) + L-glutamate + ATP = 10-formyltetrahydrofolyl-(gamma-L-Glu)(n+1) + ADP + phosphate + H(+)</text>
        <dbReference type="Rhea" id="RHEA:51904"/>
        <dbReference type="Rhea" id="RHEA-COMP:13088"/>
        <dbReference type="Rhea" id="RHEA-COMP:14300"/>
        <dbReference type="ChEBI" id="CHEBI:15378"/>
        <dbReference type="ChEBI" id="CHEBI:29985"/>
        <dbReference type="ChEBI" id="CHEBI:30616"/>
        <dbReference type="ChEBI" id="CHEBI:43474"/>
        <dbReference type="ChEBI" id="CHEBI:134413"/>
        <dbReference type="ChEBI" id="CHEBI:456216"/>
        <dbReference type="EC" id="6.3.2.17"/>
    </reaction>
</comment>
<comment type="catalytic activity">
    <reaction evidence="17">
        <text>(6S)-5,6,7,8-tetrahydrofolyl-(gamma-L-Glu)(n) + L-glutamate + ATP = (6S)-5,6,7,8-tetrahydrofolyl-(gamma-L-Glu)(n+1) + ADP + phosphate + H(+)</text>
        <dbReference type="Rhea" id="RHEA:10580"/>
        <dbReference type="Rhea" id="RHEA-COMP:14738"/>
        <dbReference type="Rhea" id="RHEA-COMP:14740"/>
        <dbReference type="ChEBI" id="CHEBI:15378"/>
        <dbReference type="ChEBI" id="CHEBI:29985"/>
        <dbReference type="ChEBI" id="CHEBI:30616"/>
        <dbReference type="ChEBI" id="CHEBI:43474"/>
        <dbReference type="ChEBI" id="CHEBI:141005"/>
        <dbReference type="ChEBI" id="CHEBI:456216"/>
        <dbReference type="EC" id="6.3.2.17"/>
    </reaction>
</comment>
<evidence type="ECO:0000259" key="22">
    <source>
        <dbReference type="Pfam" id="PF08245"/>
    </source>
</evidence>
<evidence type="ECO:0000256" key="9">
    <source>
        <dbReference type="ARBA" id="ARBA00022723"/>
    </source>
</evidence>
<dbReference type="OrthoDB" id="9809356at2"/>
<keyword evidence="8" id="KW-0436">Ligase</keyword>
<dbReference type="GO" id="GO:0004326">
    <property type="term" value="F:tetrahydrofolylpolyglutamate synthase activity"/>
    <property type="evidence" value="ECO:0007669"/>
    <property type="project" value="UniProtKB-EC"/>
</dbReference>
<evidence type="ECO:0000313" key="24">
    <source>
        <dbReference type="Proteomes" id="UP000269883"/>
    </source>
</evidence>
<proteinExistence type="inferred from homology"/>
<dbReference type="EC" id="6.3.2.12" evidence="5"/>
<protein>
    <recommendedName>
        <fullName evidence="7">Dihydrofolate synthase/folylpolyglutamate synthase</fullName>
        <ecNumber evidence="5">6.3.2.12</ecNumber>
        <ecNumber evidence="6">6.3.2.17</ecNumber>
    </recommendedName>
    <alternativeName>
        <fullName evidence="16">Folylpoly-gamma-glutamate synthetase-dihydrofolate synthetase</fullName>
    </alternativeName>
    <alternativeName>
        <fullName evidence="14">Folylpolyglutamate synthetase</fullName>
    </alternativeName>
    <alternativeName>
        <fullName evidence="15">Tetrahydrofolylpolyglutamate synthase</fullName>
    </alternativeName>
</protein>
<dbReference type="EC" id="6.3.2.17" evidence="6"/>
<accession>A0A2Z6AYY7</accession>
<sequence length="405" mass="42760">MAHLDGLGMFHMELGLSRVAKALSTLGLTRPPYKVAHVVGTNGKGSTSRYLAEIASAHDLRVGLYSSPHFVTPRERVLVNGCMLSESSWTGLANEVFHASGDDGLTYFEFITVLAVLAFARAGVDVAVMEAGLGGRYDAANALETDLTVFTPVGLDHTQILGDTLDAIARDKAGAMRPGVLAVTAKQHPEAKSALMDVAARLRTALLDGVTAQGAVCPVLAPGMLGPHQIANARLAFAAWKLLTRSMHLSLDLEACIQGVSQARLPGRFQCISGEPELILDGAHNPQALDALAATLRTEGIEPQAVIFGCMQDKDLRSMAQQVQSLTQGPIFATGLPDMERAMASGPLAVALGERAHGVRDMAEALEHVASLNGPVLICGSLYLLGEFFALHPEHLGMHGPDVSI</sequence>
<evidence type="ECO:0000256" key="20">
    <source>
        <dbReference type="ARBA" id="ARBA00049161"/>
    </source>
</evidence>
<dbReference type="InterPro" id="IPR001645">
    <property type="entry name" value="Folylpolyglutamate_synth"/>
</dbReference>
<evidence type="ECO:0000256" key="6">
    <source>
        <dbReference type="ARBA" id="ARBA00013025"/>
    </source>
</evidence>
<gene>
    <name evidence="23" type="ORF">DFE_1692</name>
</gene>
<dbReference type="GO" id="GO:0005524">
    <property type="term" value="F:ATP binding"/>
    <property type="evidence" value="ECO:0007669"/>
    <property type="project" value="UniProtKB-KW"/>
</dbReference>
<dbReference type="InterPro" id="IPR036615">
    <property type="entry name" value="Mur_ligase_C_dom_sf"/>
</dbReference>
<dbReference type="GO" id="GO:0005737">
    <property type="term" value="C:cytoplasm"/>
    <property type="evidence" value="ECO:0007669"/>
    <property type="project" value="TreeGrafter"/>
</dbReference>
<dbReference type="AlphaFoldDB" id="A0A2Z6AYY7"/>
<keyword evidence="12" id="KW-0460">Magnesium</keyword>
<keyword evidence="24" id="KW-1185">Reference proteome</keyword>
<dbReference type="SUPFAM" id="SSF53623">
    <property type="entry name" value="MurD-like peptide ligases, catalytic domain"/>
    <property type="match status" value="1"/>
</dbReference>
<dbReference type="EMBL" id="AP017378">
    <property type="protein sequence ID" value="BBD08418.1"/>
    <property type="molecule type" value="Genomic_DNA"/>
</dbReference>